<name>A0A6B0SSE5_9EURY</name>
<feature type="transmembrane region" description="Helical" evidence="7">
    <location>
        <begin position="144"/>
        <end position="169"/>
    </location>
</feature>
<dbReference type="InterPro" id="IPR004680">
    <property type="entry name" value="Cit_transptr-like_dom"/>
</dbReference>
<evidence type="ECO:0000256" key="4">
    <source>
        <dbReference type="ARBA" id="ARBA00022737"/>
    </source>
</evidence>
<gene>
    <name evidence="9" type="ORF">GRX66_07735</name>
</gene>
<proteinExistence type="predicted"/>
<comment type="subcellular location">
    <subcellularLocation>
        <location evidence="1">Membrane</location>
        <topology evidence="1">Multi-pass membrane protein</topology>
    </subcellularLocation>
</comment>
<dbReference type="Proteomes" id="UP000471521">
    <property type="component" value="Unassembled WGS sequence"/>
</dbReference>
<dbReference type="InterPro" id="IPR036721">
    <property type="entry name" value="RCK_C_sf"/>
</dbReference>
<evidence type="ECO:0000313" key="10">
    <source>
        <dbReference type="Proteomes" id="UP000471521"/>
    </source>
</evidence>
<feature type="transmembrane region" description="Helical" evidence="7">
    <location>
        <begin position="56"/>
        <end position="75"/>
    </location>
</feature>
<feature type="transmembrane region" description="Helical" evidence="7">
    <location>
        <begin position="592"/>
        <end position="612"/>
    </location>
</feature>
<sequence>MVFSAVSVNAAVVFLLILAAVVLFATEFVPPDVTAIVVIVALVVLQPWTGVETTTAFSGFSNVATITVAAMYMLSEGIHRTGIVRRLGDAISGFAAGSEERLRWTTLSLSGGLAGVVNNTPIVAVFIPMVLDLADEYRISPSKLLMPVSFAAMLGGTLTLVGTSANLLASSFSDRLLGHPFSMFEFTHLGLLGLIVGVVYLATVGQRLLPERVRPTVDLLGEFNLKGHITRLYVRDESPLVGSSIREGLDDVFGVSDGDVLEVVRYDGRHAVPDPEFELESGDVVTVRGDPESIRAAASNLDLWYLPWVHIDQIGPELSAGIGTLVEARITEASSLVGERVGGVDFRQSFEATLLGIQRGETTVTSGFSDIVLEAGDVVLLRSSGRHVAALRENPALSVTTVATEGFLDRTSTTETYREDKQWLAVAIVAGVVGVAALGFVSIGISALAGVVAMIAGGALETDEAYDAVAWDVIFLLAGMIPLGIALERSGGAALVADLIVTVADVLPAVAMIALFYIVTAVVTNLISNNATIVLFIPVAVDVATQLGANAFSFVLAVTFAASTSFLTPVGYQTNLMVYGPGGYEFTDYLRLGGPLQLVLAGVTTFGIWLFWGV</sequence>
<dbReference type="AlphaFoldDB" id="A0A6B0SSE5"/>
<evidence type="ECO:0000256" key="7">
    <source>
        <dbReference type="SAM" id="Phobius"/>
    </source>
</evidence>
<evidence type="ECO:0000256" key="1">
    <source>
        <dbReference type="ARBA" id="ARBA00004141"/>
    </source>
</evidence>
<evidence type="ECO:0000256" key="2">
    <source>
        <dbReference type="ARBA" id="ARBA00022448"/>
    </source>
</evidence>
<dbReference type="InterPro" id="IPR006037">
    <property type="entry name" value="RCK_C"/>
</dbReference>
<dbReference type="PANTHER" id="PTHR43652">
    <property type="entry name" value="BASIC AMINO ACID ANTIPORTER YFCC-RELATED"/>
    <property type="match status" value="1"/>
</dbReference>
<dbReference type="InterPro" id="IPR031312">
    <property type="entry name" value="Na/sul_symport_CS"/>
</dbReference>
<dbReference type="EMBL" id="WUUU01000046">
    <property type="protein sequence ID" value="MXR20499.1"/>
    <property type="molecule type" value="Genomic_DNA"/>
</dbReference>
<evidence type="ECO:0000256" key="3">
    <source>
        <dbReference type="ARBA" id="ARBA00022692"/>
    </source>
</evidence>
<feature type="transmembrane region" description="Helical" evidence="7">
    <location>
        <begin position="551"/>
        <end position="572"/>
    </location>
</feature>
<protein>
    <submittedName>
        <fullName evidence="9">SLC13 family permease</fullName>
    </submittedName>
</protein>
<feature type="transmembrane region" description="Helical" evidence="7">
    <location>
        <begin position="6"/>
        <end position="26"/>
    </location>
</feature>
<dbReference type="GO" id="GO:0006813">
    <property type="term" value="P:potassium ion transport"/>
    <property type="evidence" value="ECO:0007669"/>
    <property type="project" value="InterPro"/>
</dbReference>
<feature type="transmembrane region" description="Helical" evidence="7">
    <location>
        <begin position="526"/>
        <end position="544"/>
    </location>
</feature>
<keyword evidence="3 7" id="KW-0812">Transmembrane</keyword>
<dbReference type="OrthoDB" id="21388at2157"/>
<evidence type="ECO:0000256" key="5">
    <source>
        <dbReference type="ARBA" id="ARBA00022989"/>
    </source>
</evidence>
<feature type="transmembrane region" description="Helical" evidence="7">
    <location>
        <begin position="499"/>
        <end position="520"/>
    </location>
</feature>
<dbReference type="GO" id="GO:0005886">
    <property type="term" value="C:plasma membrane"/>
    <property type="evidence" value="ECO:0007669"/>
    <property type="project" value="TreeGrafter"/>
</dbReference>
<dbReference type="PANTHER" id="PTHR43652:SF2">
    <property type="entry name" value="BASIC AMINO ACID ANTIPORTER YFCC-RELATED"/>
    <property type="match status" value="1"/>
</dbReference>
<feature type="transmembrane region" description="Helical" evidence="7">
    <location>
        <begin position="33"/>
        <end position="50"/>
    </location>
</feature>
<dbReference type="PROSITE" id="PS01271">
    <property type="entry name" value="NA_SULFATE"/>
    <property type="match status" value="1"/>
</dbReference>
<comment type="caution">
    <text evidence="9">The sequence shown here is derived from an EMBL/GenBank/DDBJ whole genome shotgun (WGS) entry which is preliminary data.</text>
</comment>
<organism evidence="9 10">
    <name type="scientific">Halobacterium bonnevillei</name>
    <dbReference type="NCBI Taxonomy" id="2692200"/>
    <lineage>
        <taxon>Archaea</taxon>
        <taxon>Methanobacteriati</taxon>
        <taxon>Methanobacteriota</taxon>
        <taxon>Stenosarchaea group</taxon>
        <taxon>Halobacteria</taxon>
        <taxon>Halobacteriales</taxon>
        <taxon>Halobacteriaceae</taxon>
        <taxon>Halobacterium</taxon>
    </lineage>
</organism>
<dbReference type="PROSITE" id="PS51202">
    <property type="entry name" value="RCK_C"/>
    <property type="match status" value="2"/>
</dbReference>
<keyword evidence="5 7" id="KW-1133">Transmembrane helix</keyword>
<dbReference type="Gene3D" id="3.30.70.1450">
    <property type="entry name" value="Regulator of K+ conductance, C-terminal domain"/>
    <property type="match status" value="2"/>
</dbReference>
<dbReference type="GO" id="GO:0008324">
    <property type="term" value="F:monoatomic cation transmembrane transporter activity"/>
    <property type="evidence" value="ECO:0007669"/>
    <property type="project" value="InterPro"/>
</dbReference>
<feature type="transmembrane region" description="Helical" evidence="7">
    <location>
        <begin position="468"/>
        <end position="487"/>
    </location>
</feature>
<dbReference type="RefSeq" id="WP_159526046.1">
    <property type="nucleotide sequence ID" value="NZ_WUUU01000046.1"/>
</dbReference>
<reference evidence="9 10" key="1">
    <citation type="submission" date="2019-12" db="EMBL/GenBank/DDBJ databases">
        <title>Isolation and characterization of three novel carbon monoxide-oxidizing members of Halobacteria from salione crusts and soils.</title>
        <authorList>
            <person name="Myers M.R."/>
            <person name="King G.M."/>
        </authorList>
    </citation>
    <scope>NUCLEOTIDE SEQUENCE [LARGE SCALE GENOMIC DNA]</scope>
    <source>
        <strain evidence="9 10">PCN9</strain>
    </source>
</reference>
<feature type="domain" description="RCK C-terminal" evidence="8">
    <location>
        <begin position="312"/>
        <end position="397"/>
    </location>
</feature>
<keyword evidence="4" id="KW-0677">Repeat</keyword>
<feature type="transmembrane region" description="Helical" evidence="7">
    <location>
        <begin position="423"/>
        <end position="456"/>
    </location>
</feature>
<evidence type="ECO:0000313" key="9">
    <source>
        <dbReference type="EMBL" id="MXR20499.1"/>
    </source>
</evidence>
<dbReference type="Pfam" id="PF03600">
    <property type="entry name" value="CitMHS"/>
    <property type="match status" value="1"/>
</dbReference>
<feature type="transmembrane region" description="Helical" evidence="7">
    <location>
        <begin position="181"/>
        <end position="202"/>
    </location>
</feature>
<dbReference type="InterPro" id="IPR051679">
    <property type="entry name" value="DASS-Related_Transporters"/>
</dbReference>
<keyword evidence="6 7" id="KW-0472">Membrane</keyword>
<feature type="domain" description="RCK C-terminal" evidence="8">
    <location>
        <begin position="217"/>
        <end position="303"/>
    </location>
</feature>
<evidence type="ECO:0000259" key="8">
    <source>
        <dbReference type="PROSITE" id="PS51202"/>
    </source>
</evidence>
<evidence type="ECO:0000256" key="6">
    <source>
        <dbReference type="ARBA" id="ARBA00023136"/>
    </source>
</evidence>
<dbReference type="SUPFAM" id="SSF116726">
    <property type="entry name" value="TrkA C-terminal domain-like"/>
    <property type="match status" value="2"/>
</dbReference>
<accession>A0A6B0SSE5</accession>
<keyword evidence="10" id="KW-1185">Reference proteome</keyword>
<keyword evidence="2" id="KW-0813">Transport</keyword>
<dbReference type="Pfam" id="PF02080">
    <property type="entry name" value="TrkA_C"/>
    <property type="match status" value="2"/>
</dbReference>